<name>A0A7W9F4F6_9SPHN</name>
<proteinExistence type="inferred from homology"/>
<dbReference type="EMBL" id="JACIJR010000010">
    <property type="protein sequence ID" value="MBB5730864.1"/>
    <property type="molecule type" value="Genomic_DNA"/>
</dbReference>
<dbReference type="RefSeq" id="WP_157177876.1">
    <property type="nucleotide sequence ID" value="NZ_BMJP01000008.1"/>
</dbReference>
<dbReference type="GO" id="GO:0003677">
    <property type="term" value="F:DNA binding"/>
    <property type="evidence" value="ECO:0007669"/>
    <property type="project" value="InterPro"/>
</dbReference>
<sequence length="141" mass="15390">MGISDTDLLAITSDIVSAHVANNIVAAADLAGLIKSVYEALATVGEPEPVEAETYEPAITVRKSLANPNHILSMIDGKPYTMLKRHLALNGLTPAEYRERYNLPADYPMTSQAYSERRRELAHSFGLGRRGAKRVAKPVVE</sequence>
<dbReference type="AlphaFoldDB" id="A0A7W9F4F6"/>
<accession>A0A7W9F4F6</accession>
<dbReference type="Pfam" id="PF05443">
    <property type="entry name" value="ROS_MUCR"/>
    <property type="match status" value="1"/>
</dbReference>
<dbReference type="Gene3D" id="1.10.10.1550">
    <property type="entry name" value="ROS/MUCR transcriptional regulator protein"/>
    <property type="match status" value="1"/>
</dbReference>
<protein>
    <submittedName>
        <fullName evidence="2">Putative transcriptional regulator</fullName>
    </submittedName>
</protein>
<comment type="similarity">
    <text evidence="1">Belongs to the ros/MucR family.</text>
</comment>
<dbReference type="InterPro" id="IPR008807">
    <property type="entry name" value="ROS_MUCR"/>
</dbReference>
<evidence type="ECO:0000313" key="3">
    <source>
        <dbReference type="Proteomes" id="UP000546701"/>
    </source>
</evidence>
<dbReference type="GO" id="GO:0008270">
    <property type="term" value="F:zinc ion binding"/>
    <property type="evidence" value="ECO:0007669"/>
    <property type="project" value="InterPro"/>
</dbReference>
<evidence type="ECO:0000256" key="1">
    <source>
        <dbReference type="ARBA" id="ARBA00007031"/>
    </source>
</evidence>
<keyword evidence="3" id="KW-1185">Reference proteome</keyword>
<reference evidence="2 3" key="1">
    <citation type="submission" date="2020-08" db="EMBL/GenBank/DDBJ databases">
        <title>Genomic Encyclopedia of Type Strains, Phase IV (KMG-IV): sequencing the most valuable type-strain genomes for metagenomic binning, comparative biology and taxonomic classification.</title>
        <authorList>
            <person name="Goeker M."/>
        </authorList>
    </citation>
    <scope>NUCLEOTIDE SEQUENCE [LARGE SCALE GENOMIC DNA]</scope>
    <source>
        <strain evidence="2 3">DSM 103336</strain>
    </source>
</reference>
<comment type="caution">
    <text evidence="2">The sequence shown here is derived from an EMBL/GenBank/DDBJ whole genome shotgun (WGS) entry which is preliminary data.</text>
</comment>
<evidence type="ECO:0000313" key="2">
    <source>
        <dbReference type="EMBL" id="MBB5730864.1"/>
    </source>
</evidence>
<dbReference type="Proteomes" id="UP000546701">
    <property type="component" value="Unassembled WGS sequence"/>
</dbReference>
<dbReference type="GO" id="GO:0006355">
    <property type="term" value="P:regulation of DNA-templated transcription"/>
    <property type="evidence" value="ECO:0007669"/>
    <property type="project" value="InterPro"/>
</dbReference>
<gene>
    <name evidence="2" type="ORF">FHS99_003371</name>
</gene>
<dbReference type="OrthoDB" id="9809693at2"/>
<organism evidence="2 3">
    <name type="scientific">Sphingomonas prati</name>
    <dbReference type="NCBI Taxonomy" id="1843237"/>
    <lineage>
        <taxon>Bacteria</taxon>
        <taxon>Pseudomonadati</taxon>
        <taxon>Pseudomonadota</taxon>
        <taxon>Alphaproteobacteria</taxon>
        <taxon>Sphingomonadales</taxon>
        <taxon>Sphingomonadaceae</taxon>
        <taxon>Sphingomonas</taxon>
    </lineage>
</organism>
<dbReference type="InterPro" id="IPR041920">
    <property type="entry name" value="ROS/MUCR_sf"/>
</dbReference>